<sequence length="93" mass="10199">MASREVSTMIKQGFISDPTLSLSSSPSRTTSTTTTSKLYSPSSSPPPPPPQTESTRPIPNQTLFEMMSEEHLRDSEAIEESRKKAQKDANPNC</sequence>
<accession>A0A9D4AKC8</accession>
<feature type="compositionally biased region" description="Polar residues" evidence="1">
    <location>
        <begin position="1"/>
        <end position="10"/>
    </location>
</feature>
<feature type="region of interest" description="Disordered" evidence="1">
    <location>
        <begin position="1"/>
        <end position="93"/>
    </location>
</feature>
<protein>
    <submittedName>
        <fullName evidence="2">Uncharacterized protein</fullName>
    </submittedName>
</protein>
<comment type="caution">
    <text evidence="2">The sequence shown here is derived from an EMBL/GenBank/DDBJ whole genome shotgun (WGS) entry which is preliminary data.</text>
</comment>
<feature type="compositionally biased region" description="Basic and acidic residues" evidence="1">
    <location>
        <begin position="68"/>
        <end position="87"/>
    </location>
</feature>
<feature type="compositionally biased region" description="Low complexity" evidence="1">
    <location>
        <begin position="16"/>
        <end position="42"/>
    </location>
</feature>
<dbReference type="Proteomes" id="UP000828251">
    <property type="component" value="Unassembled WGS sequence"/>
</dbReference>
<evidence type="ECO:0000313" key="2">
    <source>
        <dbReference type="EMBL" id="KAH1130830.1"/>
    </source>
</evidence>
<keyword evidence="3" id="KW-1185">Reference proteome</keyword>
<dbReference type="AlphaFoldDB" id="A0A9D4AKC8"/>
<evidence type="ECO:0000256" key="1">
    <source>
        <dbReference type="SAM" id="MobiDB-lite"/>
    </source>
</evidence>
<name>A0A9D4AKC8_9ROSI</name>
<gene>
    <name evidence="2" type="ORF">J1N35_002208</name>
</gene>
<organism evidence="2 3">
    <name type="scientific">Gossypium stocksii</name>
    <dbReference type="NCBI Taxonomy" id="47602"/>
    <lineage>
        <taxon>Eukaryota</taxon>
        <taxon>Viridiplantae</taxon>
        <taxon>Streptophyta</taxon>
        <taxon>Embryophyta</taxon>
        <taxon>Tracheophyta</taxon>
        <taxon>Spermatophyta</taxon>
        <taxon>Magnoliopsida</taxon>
        <taxon>eudicotyledons</taxon>
        <taxon>Gunneridae</taxon>
        <taxon>Pentapetalae</taxon>
        <taxon>rosids</taxon>
        <taxon>malvids</taxon>
        <taxon>Malvales</taxon>
        <taxon>Malvaceae</taxon>
        <taxon>Malvoideae</taxon>
        <taxon>Gossypium</taxon>
    </lineage>
</organism>
<evidence type="ECO:0000313" key="3">
    <source>
        <dbReference type="Proteomes" id="UP000828251"/>
    </source>
</evidence>
<proteinExistence type="predicted"/>
<reference evidence="2 3" key="1">
    <citation type="journal article" date="2021" name="Plant Biotechnol. J.">
        <title>Multi-omics assisted identification of the key and species-specific regulatory components of drought-tolerant mechanisms in Gossypium stocksii.</title>
        <authorList>
            <person name="Yu D."/>
            <person name="Ke L."/>
            <person name="Zhang D."/>
            <person name="Wu Y."/>
            <person name="Sun Y."/>
            <person name="Mei J."/>
            <person name="Sun J."/>
            <person name="Sun Y."/>
        </authorList>
    </citation>
    <scope>NUCLEOTIDE SEQUENCE [LARGE SCALE GENOMIC DNA]</scope>
    <source>
        <strain evidence="3">cv. E1</strain>
        <tissue evidence="2">Leaf</tissue>
    </source>
</reference>
<dbReference type="EMBL" id="JAIQCV010000001">
    <property type="protein sequence ID" value="KAH1130830.1"/>
    <property type="molecule type" value="Genomic_DNA"/>
</dbReference>